<dbReference type="EMBL" id="JAAVJF010000001">
    <property type="protein sequence ID" value="NYR14738.1"/>
    <property type="molecule type" value="Genomic_DNA"/>
</dbReference>
<evidence type="ECO:0000313" key="2">
    <source>
        <dbReference type="Proteomes" id="UP000554766"/>
    </source>
</evidence>
<proteinExistence type="predicted"/>
<comment type="caution">
    <text evidence="1">The sequence shown here is derived from an EMBL/GenBank/DDBJ whole genome shotgun (WGS) entry which is preliminary data.</text>
</comment>
<dbReference type="AlphaFoldDB" id="A0A7L4P6R9"/>
<organism evidence="1 2">
    <name type="scientific">Pyrobaculum arsenaticum</name>
    <dbReference type="NCBI Taxonomy" id="121277"/>
    <lineage>
        <taxon>Archaea</taxon>
        <taxon>Thermoproteota</taxon>
        <taxon>Thermoprotei</taxon>
        <taxon>Thermoproteales</taxon>
        <taxon>Thermoproteaceae</taxon>
        <taxon>Pyrobaculum</taxon>
    </lineage>
</organism>
<evidence type="ECO:0000313" key="1">
    <source>
        <dbReference type="EMBL" id="NYR14738.1"/>
    </source>
</evidence>
<sequence length="103" mass="11840">MGERRSDATICDGKRTVEYLREIKRYVMRGWLRVLEGRRREGKRLGRGLEIKPSAQWKSNTACFYRKAHHAIGGLRITLCEMAIVVRRGQASCWVDGGFWGAV</sequence>
<keyword evidence="2" id="KW-1185">Reference proteome</keyword>
<protein>
    <submittedName>
        <fullName evidence="1">Uncharacterized protein</fullName>
    </submittedName>
</protein>
<accession>A0A7L4P6R9</accession>
<name>A0A7L4P6R9_9CREN</name>
<dbReference type="RefSeq" id="WP_179790249.1">
    <property type="nucleotide sequence ID" value="NZ_JAAVJF010000001.1"/>
</dbReference>
<dbReference type="Proteomes" id="UP000554766">
    <property type="component" value="Unassembled WGS sequence"/>
</dbReference>
<gene>
    <name evidence="1" type="ORF">HC235_01900</name>
</gene>
<reference evidence="1 2" key="1">
    <citation type="journal article" date="2020" name="Nat. Commun.">
        <title>The structures of two archaeal type IV pili illuminate evolutionary relationships.</title>
        <authorList>
            <person name="Wang F."/>
            <person name="Baquero D.P."/>
            <person name="Su Z."/>
            <person name="Beltran L.C."/>
            <person name="Prangishvili D."/>
            <person name="Krupovic M."/>
            <person name="Egelman E.H."/>
        </authorList>
    </citation>
    <scope>NUCLEOTIDE SEQUENCE [LARGE SCALE GENOMIC DNA]</scope>
    <source>
        <strain evidence="1 2">2GA</strain>
    </source>
</reference>